<dbReference type="WBParaSite" id="nRc.2.0.1.t45669-RA">
    <property type="protein sequence ID" value="nRc.2.0.1.t45669-RA"/>
    <property type="gene ID" value="nRc.2.0.1.g45669"/>
</dbReference>
<proteinExistence type="predicted"/>
<organism evidence="1 2">
    <name type="scientific">Romanomermis culicivorax</name>
    <name type="common">Nematode worm</name>
    <dbReference type="NCBI Taxonomy" id="13658"/>
    <lineage>
        <taxon>Eukaryota</taxon>
        <taxon>Metazoa</taxon>
        <taxon>Ecdysozoa</taxon>
        <taxon>Nematoda</taxon>
        <taxon>Enoplea</taxon>
        <taxon>Dorylaimia</taxon>
        <taxon>Mermithida</taxon>
        <taxon>Mermithoidea</taxon>
        <taxon>Mermithidae</taxon>
        <taxon>Romanomermis</taxon>
    </lineage>
</organism>
<accession>A0A915L3L7</accession>
<dbReference type="Proteomes" id="UP000887565">
    <property type="component" value="Unplaced"/>
</dbReference>
<keyword evidence="1" id="KW-1185">Reference proteome</keyword>
<protein>
    <submittedName>
        <fullName evidence="2">Uncharacterized protein</fullName>
    </submittedName>
</protein>
<reference evidence="2" key="1">
    <citation type="submission" date="2022-11" db="UniProtKB">
        <authorList>
            <consortium name="WormBaseParasite"/>
        </authorList>
    </citation>
    <scope>IDENTIFICATION</scope>
</reference>
<dbReference type="AlphaFoldDB" id="A0A915L3L7"/>
<evidence type="ECO:0000313" key="1">
    <source>
        <dbReference type="Proteomes" id="UP000887565"/>
    </source>
</evidence>
<name>A0A915L3L7_ROMCU</name>
<sequence>MQCMTDMKAPNYPATDKKKQIIWEIHREYQMEIDKQAELKKKKSLIRPTQLAIPSKFQMKPASIIARTGLIQAQNNRNTNFARCCSKSSCPTSVDDYSSTTDPYARHSKIKQNAILRLEREKGCTTIPKE</sequence>
<evidence type="ECO:0000313" key="2">
    <source>
        <dbReference type="WBParaSite" id="nRc.2.0.1.t45669-RA"/>
    </source>
</evidence>